<feature type="domain" description="Tyr recombinase" evidence="2">
    <location>
        <begin position="126"/>
        <end position="294"/>
    </location>
</feature>
<evidence type="ECO:0000256" key="1">
    <source>
        <dbReference type="ARBA" id="ARBA00023172"/>
    </source>
</evidence>
<dbReference type="GO" id="GO:0006310">
    <property type="term" value="P:DNA recombination"/>
    <property type="evidence" value="ECO:0007669"/>
    <property type="project" value="UniProtKB-KW"/>
</dbReference>
<accession>A0A8J3IHT2</accession>
<gene>
    <name evidence="3" type="ORF">KSF_048590</name>
</gene>
<reference evidence="3" key="1">
    <citation type="submission" date="2020-10" db="EMBL/GenBank/DDBJ databases">
        <title>Taxonomic study of unclassified bacteria belonging to the class Ktedonobacteria.</title>
        <authorList>
            <person name="Yabe S."/>
            <person name="Wang C.M."/>
            <person name="Zheng Y."/>
            <person name="Sakai Y."/>
            <person name="Cavaletti L."/>
            <person name="Monciardini P."/>
            <person name="Donadio S."/>
        </authorList>
    </citation>
    <scope>NUCLEOTIDE SEQUENCE</scope>
    <source>
        <strain evidence="3">ID150040</strain>
    </source>
</reference>
<sequence length="294" mass="33700">MATHSKSIIKASLERLDHKMAIGQSRREAKETLRAQQGKVWSVSTGMIHSFKTRSVYQEHTLKFVSWARRTYQIKQLEDLDTQANELVATWLREHIAEGKSPYTLQVERSALRLFFDNRTLAQEVSLPRRSRANITRSRLAVAHDRHFQPANWQPLLQFLSATGLRRQEVQMLHFRDISQTHDGTISVHVASGKGGKTREVPVLPGHEQAVLAVIQEGKEADALVFPHLPKHLDIHSYRRAYAQALYLHHAPRRTLPKATGRLHPGDYDRQAILLVSQALGHNRLDVVLRHYVR</sequence>
<evidence type="ECO:0000259" key="2">
    <source>
        <dbReference type="PROSITE" id="PS51898"/>
    </source>
</evidence>
<name>A0A8J3IHT2_9CHLR</name>
<proteinExistence type="predicted"/>
<dbReference type="EMBL" id="BNJK01000001">
    <property type="protein sequence ID" value="GHO94811.1"/>
    <property type="molecule type" value="Genomic_DNA"/>
</dbReference>
<dbReference type="GO" id="GO:0003677">
    <property type="term" value="F:DNA binding"/>
    <property type="evidence" value="ECO:0007669"/>
    <property type="project" value="InterPro"/>
</dbReference>
<dbReference type="PROSITE" id="PS51898">
    <property type="entry name" value="TYR_RECOMBINASE"/>
    <property type="match status" value="1"/>
</dbReference>
<dbReference type="RefSeq" id="WP_220205524.1">
    <property type="nucleotide sequence ID" value="NZ_BNJK01000001.1"/>
</dbReference>
<keyword evidence="4" id="KW-1185">Reference proteome</keyword>
<dbReference type="GO" id="GO:0015074">
    <property type="term" value="P:DNA integration"/>
    <property type="evidence" value="ECO:0007669"/>
    <property type="project" value="InterPro"/>
</dbReference>
<evidence type="ECO:0000313" key="3">
    <source>
        <dbReference type="EMBL" id="GHO94811.1"/>
    </source>
</evidence>
<dbReference type="InterPro" id="IPR002104">
    <property type="entry name" value="Integrase_catalytic"/>
</dbReference>
<organism evidence="3 4">
    <name type="scientific">Reticulibacter mediterranei</name>
    <dbReference type="NCBI Taxonomy" id="2778369"/>
    <lineage>
        <taxon>Bacteria</taxon>
        <taxon>Bacillati</taxon>
        <taxon>Chloroflexota</taxon>
        <taxon>Ktedonobacteria</taxon>
        <taxon>Ktedonobacterales</taxon>
        <taxon>Reticulibacteraceae</taxon>
        <taxon>Reticulibacter</taxon>
    </lineage>
</organism>
<keyword evidence="1" id="KW-0233">DNA recombination</keyword>
<dbReference type="Proteomes" id="UP000597444">
    <property type="component" value="Unassembled WGS sequence"/>
</dbReference>
<dbReference type="AlphaFoldDB" id="A0A8J3IHT2"/>
<dbReference type="SUPFAM" id="SSF56349">
    <property type="entry name" value="DNA breaking-rejoining enzymes"/>
    <property type="match status" value="1"/>
</dbReference>
<evidence type="ECO:0000313" key="4">
    <source>
        <dbReference type="Proteomes" id="UP000597444"/>
    </source>
</evidence>
<comment type="caution">
    <text evidence="3">The sequence shown here is derived from an EMBL/GenBank/DDBJ whole genome shotgun (WGS) entry which is preliminary data.</text>
</comment>
<protein>
    <recommendedName>
        <fullName evidence="2">Tyr recombinase domain-containing protein</fullName>
    </recommendedName>
</protein>
<dbReference type="Gene3D" id="1.10.443.10">
    <property type="entry name" value="Intergrase catalytic core"/>
    <property type="match status" value="1"/>
</dbReference>
<dbReference type="InterPro" id="IPR011010">
    <property type="entry name" value="DNA_brk_join_enz"/>
</dbReference>
<dbReference type="InterPro" id="IPR013762">
    <property type="entry name" value="Integrase-like_cat_sf"/>
</dbReference>